<dbReference type="FunFam" id="3.40.50.300:FF:000287">
    <property type="entry name" value="Multidrug ABC transporter ATP-binding protein"/>
    <property type="match status" value="1"/>
</dbReference>
<dbReference type="InterPro" id="IPR011527">
    <property type="entry name" value="ABC1_TM_dom"/>
</dbReference>
<dbReference type="CDD" id="cd18547">
    <property type="entry name" value="ABC_6TM_Tm288_like"/>
    <property type="match status" value="1"/>
</dbReference>
<evidence type="ECO:0000256" key="12">
    <source>
        <dbReference type="SAM" id="Phobius"/>
    </source>
</evidence>
<dbReference type="PANTHER" id="PTHR43394">
    <property type="entry name" value="ATP-DEPENDENT PERMEASE MDL1, MITOCHONDRIAL"/>
    <property type="match status" value="1"/>
</dbReference>
<feature type="domain" description="ABC transporter" evidence="13">
    <location>
        <begin position="422"/>
        <end position="656"/>
    </location>
</feature>
<dbReference type="GO" id="GO:0005886">
    <property type="term" value="C:plasma membrane"/>
    <property type="evidence" value="ECO:0007669"/>
    <property type="project" value="UniProtKB-SubCell"/>
</dbReference>
<comment type="function">
    <text evidence="8">ABC transporter involved in fatty acid import. Transmembrane domains (TMD) form a pore in the membrane and the ATP-binding domain (NBD) is responsible for energy generation.</text>
</comment>
<dbReference type="GO" id="GO:0005524">
    <property type="term" value="F:ATP binding"/>
    <property type="evidence" value="ECO:0007669"/>
    <property type="project" value="UniProtKB-KW"/>
</dbReference>
<organism evidence="15">
    <name type="scientific">Micromonospora carbonacea</name>
    <dbReference type="NCBI Taxonomy" id="47853"/>
    <lineage>
        <taxon>Bacteria</taxon>
        <taxon>Bacillati</taxon>
        <taxon>Actinomycetota</taxon>
        <taxon>Actinomycetes</taxon>
        <taxon>Micromonosporales</taxon>
        <taxon>Micromonosporaceae</taxon>
        <taxon>Micromonospora</taxon>
    </lineage>
</organism>
<evidence type="ECO:0000313" key="15">
    <source>
        <dbReference type="EMBL" id="QLJ99306.1"/>
    </source>
</evidence>
<evidence type="ECO:0000256" key="3">
    <source>
        <dbReference type="ARBA" id="ARBA00022692"/>
    </source>
</evidence>
<dbReference type="Pfam" id="PF00664">
    <property type="entry name" value="ABC_membrane"/>
    <property type="match status" value="1"/>
</dbReference>
<evidence type="ECO:0000256" key="1">
    <source>
        <dbReference type="ARBA" id="ARBA00004651"/>
    </source>
</evidence>
<evidence type="ECO:0000256" key="2">
    <source>
        <dbReference type="ARBA" id="ARBA00022448"/>
    </source>
</evidence>
<keyword evidence="2" id="KW-0813">Transport</keyword>
<name>A0A7D6C6T5_9ACTN</name>
<comment type="similarity">
    <text evidence="9">Belongs to the ABC transporter superfamily. Lipid exporter (TC 3.A.1.106) family.</text>
</comment>
<feature type="region of interest" description="Disordered" evidence="11">
    <location>
        <begin position="1"/>
        <end position="45"/>
    </location>
</feature>
<dbReference type="Gene3D" id="3.40.50.300">
    <property type="entry name" value="P-loop containing nucleotide triphosphate hydrolases"/>
    <property type="match status" value="1"/>
</dbReference>
<protein>
    <recommendedName>
        <fullName evidence="10">Fatty acid ABC transporter ATP-binding/permease protein</fullName>
    </recommendedName>
</protein>
<evidence type="ECO:0000256" key="11">
    <source>
        <dbReference type="SAM" id="MobiDB-lite"/>
    </source>
</evidence>
<dbReference type="InterPro" id="IPR027417">
    <property type="entry name" value="P-loop_NTPase"/>
</dbReference>
<evidence type="ECO:0000256" key="7">
    <source>
        <dbReference type="ARBA" id="ARBA00023136"/>
    </source>
</evidence>
<dbReference type="Pfam" id="PF00005">
    <property type="entry name" value="ABC_tran"/>
    <property type="match status" value="1"/>
</dbReference>
<dbReference type="EMBL" id="CP058905">
    <property type="protein sequence ID" value="QLJ99306.1"/>
    <property type="molecule type" value="Genomic_DNA"/>
</dbReference>
<gene>
    <name evidence="15" type="ORF">HZU44_03885</name>
</gene>
<dbReference type="GO" id="GO:0016887">
    <property type="term" value="F:ATP hydrolysis activity"/>
    <property type="evidence" value="ECO:0007669"/>
    <property type="project" value="InterPro"/>
</dbReference>
<sequence>MTAVPDQRPTARPAEGPTPKRLPSGNQGSGPRWMSAGMPAEKSMNFGPSTRRLLRRLRPHRLQLAAIVLLSLVSVGCNVYGPKVLGHATDLIFSGVIGRQLPAGTTAEQAVAAARAAGNDSFADMLARMDVVPGVGIDFTALGRVLLFVLALYLAASVLLWWQGWLLNGVVQRTVLRLRADVEDKLNRLPLPYFDRQPRGELLSRVTNDIDNISQSLQQTLSQLLTSLLTVVGVLAMMFWISPLLALVSLVAVPMSVVVTSLVAKRSQQRFIAQWTHTGELNGQIEEAFTGHELVKVFGRQREVEAAFTAKNEELFRASFGAQFISGIIMPAMMFIGNLSYVAIAVVGGLRVASGSMSIGDVQAFIQYSLQFTQPLTRVASMANLLQSGVASAERVFAVLDAEEQSPDPAVPARVADQRGRVEFDHVSFRYEPDKPLITDLSLVAEPGHTVAIVGPTGAGKTTLVNLVMRFYELDAGRITLDGVDITTLSRDDLRGRIGMVLQDTWLFGGTIRDNIAYGRPDASEEEIVAAARATFVDRFVRSLPDGYDTVIDSEGSNVSAGEKQLITIARAFLAEPSLLILDEATSSVDTRTEVLLQRAMAALRSDRTSFVIAHRLSTIRDADLILMMEHGRIVEQGTHEQLLAARGAYHRLYQAQFTQPDPAAVGDPEPQPASVRG</sequence>
<evidence type="ECO:0000256" key="10">
    <source>
        <dbReference type="ARBA" id="ARBA00071747"/>
    </source>
</evidence>
<dbReference type="InterPro" id="IPR017871">
    <property type="entry name" value="ABC_transporter-like_CS"/>
</dbReference>
<dbReference type="PROSITE" id="PS50893">
    <property type="entry name" value="ABC_TRANSPORTER_2"/>
    <property type="match status" value="1"/>
</dbReference>
<feature type="transmembrane region" description="Helical" evidence="12">
    <location>
        <begin position="145"/>
        <end position="167"/>
    </location>
</feature>
<dbReference type="AlphaFoldDB" id="A0A7D6C6T5"/>
<feature type="transmembrane region" description="Helical" evidence="12">
    <location>
        <begin position="247"/>
        <end position="264"/>
    </location>
</feature>
<feature type="domain" description="ABC transmembrane type-1" evidence="14">
    <location>
        <begin position="65"/>
        <end position="388"/>
    </location>
</feature>
<dbReference type="GO" id="GO:0015421">
    <property type="term" value="F:ABC-type oligopeptide transporter activity"/>
    <property type="evidence" value="ECO:0007669"/>
    <property type="project" value="TreeGrafter"/>
</dbReference>
<accession>A0A7D6C6T5</accession>
<dbReference type="PANTHER" id="PTHR43394:SF1">
    <property type="entry name" value="ATP-BINDING CASSETTE SUB-FAMILY B MEMBER 10, MITOCHONDRIAL"/>
    <property type="match status" value="1"/>
</dbReference>
<dbReference type="InterPro" id="IPR003439">
    <property type="entry name" value="ABC_transporter-like_ATP-bd"/>
</dbReference>
<reference evidence="15" key="1">
    <citation type="submission" date="2020-08" db="EMBL/GenBank/DDBJ databases">
        <title>A bifunctional nitrone conjugated secondary metabolite targeting the ribosome.</title>
        <authorList>
            <person name="Limbrick E.M."/>
            <person name="Graf M."/>
            <person name="Derewacz D.K."/>
            <person name="Nguyen F."/>
            <person name="Spraggins J.M."/>
            <person name="Wieland M."/>
            <person name="Ynigez-Gutierrez A.E."/>
            <person name="Reisman B.J."/>
            <person name="Zinshteyn B."/>
            <person name="McCulloch K."/>
            <person name="Iverson T.M."/>
            <person name="Green R."/>
            <person name="Wilson D.N."/>
            <person name="Bachmann B.O."/>
        </authorList>
    </citation>
    <scope>NUCLEOTIDE SEQUENCE</scope>
    <source>
        <strain evidence="15">Africana</strain>
    </source>
</reference>
<keyword evidence="7 12" id="KW-0472">Membrane</keyword>
<dbReference type="PROSITE" id="PS00211">
    <property type="entry name" value="ABC_TRANSPORTER_1"/>
    <property type="match status" value="1"/>
</dbReference>
<evidence type="ECO:0000256" key="4">
    <source>
        <dbReference type="ARBA" id="ARBA00022741"/>
    </source>
</evidence>
<dbReference type="CDD" id="cd03254">
    <property type="entry name" value="ABCC_Glucan_exporter_like"/>
    <property type="match status" value="1"/>
</dbReference>
<evidence type="ECO:0000259" key="13">
    <source>
        <dbReference type="PROSITE" id="PS50893"/>
    </source>
</evidence>
<dbReference type="InterPro" id="IPR003593">
    <property type="entry name" value="AAA+_ATPase"/>
</dbReference>
<dbReference type="SMART" id="SM00382">
    <property type="entry name" value="AAA"/>
    <property type="match status" value="1"/>
</dbReference>
<evidence type="ECO:0000256" key="5">
    <source>
        <dbReference type="ARBA" id="ARBA00022840"/>
    </source>
</evidence>
<proteinExistence type="inferred from homology"/>
<evidence type="ECO:0000256" key="9">
    <source>
        <dbReference type="ARBA" id="ARBA00061644"/>
    </source>
</evidence>
<evidence type="ECO:0000256" key="8">
    <source>
        <dbReference type="ARBA" id="ARBA00055053"/>
    </source>
</evidence>
<comment type="subcellular location">
    <subcellularLocation>
        <location evidence="1">Cell membrane</location>
        <topology evidence="1">Multi-pass membrane protein</topology>
    </subcellularLocation>
</comment>
<keyword evidence="6 12" id="KW-1133">Transmembrane helix</keyword>
<dbReference type="SUPFAM" id="SSF90123">
    <property type="entry name" value="ABC transporter transmembrane region"/>
    <property type="match status" value="1"/>
</dbReference>
<dbReference type="Gene3D" id="1.20.1560.10">
    <property type="entry name" value="ABC transporter type 1, transmembrane domain"/>
    <property type="match status" value="1"/>
</dbReference>
<evidence type="ECO:0000259" key="14">
    <source>
        <dbReference type="PROSITE" id="PS50929"/>
    </source>
</evidence>
<dbReference type="InterPro" id="IPR039421">
    <property type="entry name" value="Type_1_exporter"/>
</dbReference>
<dbReference type="InterPro" id="IPR036640">
    <property type="entry name" value="ABC1_TM_sf"/>
</dbReference>
<dbReference type="PROSITE" id="PS50929">
    <property type="entry name" value="ABC_TM1F"/>
    <property type="match status" value="1"/>
</dbReference>
<dbReference type="SUPFAM" id="SSF52540">
    <property type="entry name" value="P-loop containing nucleoside triphosphate hydrolases"/>
    <property type="match status" value="1"/>
</dbReference>
<feature type="transmembrane region" description="Helical" evidence="12">
    <location>
        <begin position="224"/>
        <end position="241"/>
    </location>
</feature>
<feature type="transmembrane region" description="Helical" evidence="12">
    <location>
        <begin position="62"/>
        <end position="81"/>
    </location>
</feature>
<keyword evidence="3 12" id="KW-0812">Transmembrane</keyword>
<evidence type="ECO:0000256" key="6">
    <source>
        <dbReference type="ARBA" id="ARBA00022989"/>
    </source>
</evidence>
<feature type="transmembrane region" description="Helical" evidence="12">
    <location>
        <begin position="324"/>
        <end position="350"/>
    </location>
</feature>
<keyword evidence="4" id="KW-0547">Nucleotide-binding</keyword>
<keyword evidence="5 15" id="KW-0067">ATP-binding</keyword>